<proteinExistence type="inferred from homology"/>
<evidence type="ECO:0000256" key="5">
    <source>
        <dbReference type="ARBA" id="ARBA00022692"/>
    </source>
</evidence>
<dbReference type="SUPFAM" id="SSF58104">
    <property type="entry name" value="Methyl-accepting chemotaxis protein (MCP) signaling domain"/>
    <property type="match status" value="1"/>
</dbReference>
<keyword evidence="3" id="KW-0488">Methylation</keyword>
<dbReference type="InterPro" id="IPR001610">
    <property type="entry name" value="PAC"/>
</dbReference>
<evidence type="ECO:0000256" key="1">
    <source>
        <dbReference type="ARBA" id="ARBA00004236"/>
    </source>
</evidence>
<keyword evidence="4" id="KW-0145">Chemotaxis</keyword>
<keyword evidence="2" id="KW-1003">Cell membrane</keyword>
<dbReference type="GO" id="GO:0007165">
    <property type="term" value="P:signal transduction"/>
    <property type="evidence" value="ECO:0007669"/>
    <property type="project" value="UniProtKB-KW"/>
</dbReference>
<evidence type="ECO:0000256" key="8">
    <source>
        <dbReference type="ARBA" id="ARBA00023224"/>
    </source>
</evidence>
<evidence type="ECO:0000256" key="6">
    <source>
        <dbReference type="ARBA" id="ARBA00022989"/>
    </source>
</evidence>
<dbReference type="InterPro" id="IPR000700">
    <property type="entry name" value="PAS-assoc_C"/>
</dbReference>
<dbReference type="EMBL" id="RBTH01000120">
    <property type="protein sequence ID" value="RMT48098.1"/>
    <property type="molecule type" value="Genomic_DNA"/>
</dbReference>
<keyword evidence="8" id="KW-0807">Transducer</keyword>
<comment type="caution">
    <text evidence="10">The sequence shown here is derived from an EMBL/GenBank/DDBJ whole genome shotgun (WGS) entry which is preliminary data.</text>
</comment>
<reference evidence="10 11" key="1">
    <citation type="submission" date="2018-08" db="EMBL/GenBank/DDBJ databases">
        <title>Recombination of ecologically and evolutionarily significant loci maintains genetic cohesion in the Pseudomonas syringae species complex.</title>
        <authorList>
            <person name="Dillon M."/>
            <person name="Thakur S."/>
            <person name="Almeida R.N.D."/>
            <person name="Weir B.S."/>
            <person name="Guttman D.S."/>
        </authorList>
    </citation>
    <scope>NUCLEOTIDE SEQUENCE [LARGE SCALE GENOMIC DNA]</scope>
    <source>
        <strain evidence="10 11">ICMP 16926</strain>
    </source>
</reference>
<evidence type="ECO:0000256" key="3">
    <source>
        <dbReference type="ARBA" id="ARBA00022481"/>
    </source>
</evidence>
<dbReference type="SMART" id="SM00283">
    <property type="entry name" value="MA"/>
    <property type="match status" value="1"/>
</dbReference>
<dbReference type="InterPro" id="IPR004089">
    <property type="entry name" value="MCPsignal_dom"/>
</dbReference>
<dbReference type="Pfam" id="PF00015">
    <property type="entry name" value="MCPsignal"/>
    <property type="match status" value="1"/>
</dbReference>
<dbReference type="Gene3D" id="3.30.450.20">
    <property type="entry name" value="PAS domain"/>
    <property type="match status" value="2"/>
</dbReference>
<dbReference type="PANTHER" id="PTHR32089:SF120">
    <property type="entry name" value="METHYL-ACCEPTING CHEMOTAXIS PROTEIN TLPQ"/>
    <property type="match status" value="1"/>
</dbReference>
<accession>A0A0Q0A438</accession>
<dbReference type="InterPro" id="IPR013655">
    <property type="entry name" value="PAS_fold_3"/>
</dbReference>
<evidence type="ECO:0000256" key="2">
    <source>
        <dbReference type="ARBA" id="ARBA00022475"/>
    </source>
</evidence>
<evidence type="ECO:0000313" key="11">
    <source>
        <dbReference type="Proteomes" id="UP000268096"/>
    </source>
</evidence>
<dbReference type="SMART" id="SM00086">
    <property type="entry name" value="PAC"/>
    <property type="match status" value="2"/>
</dbReference>
<dbReference type="CDD" id="cd11386">
    <property type="entry name" value="MCP_signal"/>
    <property type="match status" value="1"/>
</dbReference>
<keyword evidence="7" id="KW-0472">Membrane</keyword>
<dbReference type="SUPFAM" id="SSF55785">
    <property type="entry name" value="PYP-like sensor domain (PAS domain)"/>
    <property type="match status" value="2"/>
</dbReference>
<evidence type="ECO:0000256" key="4">
    <source>
        <dbReference type="ARBA" id="ARBA00022500"/>
    </source>
</evidence>
<evidence type="ECO:0000256" key="7">
    <source>
        <dbReference type="ARBA" id="ARBA00023136"/>
    </source>
</evidence>
<dbReference type="PANTHER" id="PTHR32089">
    <property type="entry name" value="METHYL-ACCEPTING CHEMOTAXIS PROTEIN MCPB"/>
    <property type="match status" value="1"/>
</dbReference>
<dbReference type="InterPro" id="IPR000014">
    <property type="entry name" value="PAS"/>
</dbReference>
<evidence type="ECO:0000313" key="10">
    <source>
        <dbReference type="EMBL" id="RMT48098.1"/>
    </source>
</evidence>
<protein>
    <submittedName>
        <fullName evidence="10">Chemotaxis sensory transducer</fullName>
    </submittedName>
</protein>
<gene>
    <name evidence="10" type="ORF">ALP48_02792</name>
</gene>
<comment type="subcellular location">
    <subcellularLocation>
        <location evidence="1">Cell membrane</location>
    </subcellularLocation>
</comment>
<dbReference type="Proteomes" id="UP000268096">
    <property type="component" value="Unassembled WGS sequence"/>
</dbReference>
<evidence type="ECO:0000256" key="9">
    <source>
        <dbReference type="ARBA" id="ARBA00029447"/>
    </source>
</evidence>
<dbReference type="Gene3D" id="1.10.287.950">
    <property type="entry name" value="Methyl-accepting chemotaxis protein"/>
    <property type="match status" value="1"/>
</dbReference>
<dbReference type="PROSITE" id="PS50111">
    <property type="entry name" value="CHEMOTAXIS_TRANSDUC_2"/>
    <property type="match status" value="1"/>
</dbReference>
<organism evidence="10 11">
    <name type="scientific">Pseudomonas syringae pv. solidagae</name>
    <dbReference type="NCBI Taxonomy" id="264458"/>
    <lineage>
        <taxon>Bacteria</taxon>
        <taxon>Pseudomonadati</taxon>
        <taxon>Pseudomonadota</taxon>
        <taxon>Gammaproteobacteria</taxon>
        <taxon>Pseudomonadales</taxon>
        <taxon>Pseudomonadaceae</taxon>
        <taxon>Pseudomonas</taxon>
        <taxon>Pseudomonas syringae</taxon>
    </lineage>
</organism>
<comment type="similarity">
    <text evidence="9">Belongs to the methyl-accepting chemotaxis (MCP) protein family.</text>
</comment>
<dbReference type="PROSITE" id="PS50113">
    <property type="entry name" value="PAC"/>
    <property type="match status" value="1"/>
</dbReference>
<name>A0A0Q0A438_PSESX</name>
<dbReference type="AlphaFoldDB" id="A0A0Q0A438"/>
<dbReference type="NCBIfam" id="TIGR00229">
    <property type="entry name" value="sensory_box"/>
    <property type="match status" value="1"/>
</dbReference>
<sequence length="714" mass="80500">MLHLFSPRRDKKALQQLISSLKGGTEPAVGGCAEKSAVLECWSSLSTQRRLDEQRIAALEQELETARHLLGEASASAAAYETRFDLVNRASSEGLWDMEVVAGDPVNPNNRFWWSQQLRKLLGFNDERDFPNVLASWAGRLHPQDKQASLDAFAKHLNDRSGNTPYRIKNRLAMKDGTYRWFYAQGETLRDARGTPLRVAGSLRDIHDELERDLEHDVIITRFELAREMLSDGLWDMEVIAGDPVNARNPFWWSPQFRRLLGFETVEEFPDVLDSWASRLHPEDKERSLTAFGAHLNDRTGKTPFDIEYRLKMKTGEYRWFRARGQTRRNPEGVPLRVVGALVDVHLKHEQDALRDTEAQHQKNLEENIAQLTQIVGTIQSIASQTNLLALNAAIEAARAGEHGRGFAVVADEVRGLAGRTASATGEVGQMVADIQQRTAQVVEQIRELSSDLDRGVEQIELTGEHLGNIARLAVELESQVGEIAQGARSNQDQLASLFDAVEHMRSDLAVSDEQTRQLARSAVQMEGQAETISQRLAQVGLDEYHQRIYDLAREGARMISEKFEADIEQGRVSLDDLFDRNYKPVTNTSPTRFTTRFDRYTDQVLPALQEPLLSRHEGLVFAIACTQQGYVPTHNNAFSQPLTGDATVDNARNRSKRKFDDRTGIRCGSHQQPVLLQTYTRDTGELMHDLSVPIMVNGRHWGGLRLGYRPQGR</sequence>
<dbReference type="CDD" id="cd00130">
    <property type="entry name" value="PAS"/>
    <property type="match status" value="1"/>
</dbReference>
<dbReference type="Pfam" id="PF08447">
    <property type="entry name" value="PAS_3"/>
    <property type="match status" value="2"/>
</dbReference>
<keyword evidence="5" id="KW-0812">Transmembrane</keyword>
<dbReference type="GO" id="GO:0006935">
    <property type="term" value="P:chemotaxis"/>
    <property type="evidence" value="ECO:0007669"/>
    <property type="project" value="UniProtKB-KW"/>
</dbReference>
<dbReference type="InterPro" id="IPR035965">
    <property type="entry name" value="PAS-like_dom_sf"/>
</dbReference>
<keyword evidence="6" id="KW-1133">Transmembrane helix</keyword>
<dbReference type="GO" id="GO:0005886">
    <property type="term" value="C:plasma membrane"/>
    <property type="evidence" value="ECO:0007669"/>
    <property type="project" value="UniProtKB-SubCell"/>
</dbReference>